<evidence type="ECO:0000256" key="3">
    <source>
        <dbReference type="ARBA" id="ARBA00023082"/>
    </source>
</evidence>
<dbReference type="InterPro" id="IPR039425">
    <property type="entry name" value="RNA_pol_sigma-70-like"/>
</dbReference>
<dbReference type="PANTHER" id="PTHR43133:SF51">
    <property type="entry name" value="RNA POLYMERASE SIGMA FACTOR"/>
    <property type="match status" value="1"/>
</dbReference>
<comment type="similarity">
    <text evidence="1">Belongs to the sigma-70 factor family. ECF subfamily.</text>
</comment>
<dbReference type="SUPFAM" id="SSF88659">
    <property type="entry name" value="Sigma3 and sigma4 domains of RNA polymerase sigma factors"/>
    <property type="match status" value="1"/>
</dbReference>
<protein>
    <submittedName>
        <fullName evidence="6">RNA polymerase sigma factor</fullName>
    </submittedName>
</protein>
<dbReference type="GO" id="GO:0006352">
    <property type="term" value="P:DNA-templated transcription initiation"/>
    <property type="evidence" value="ECO:0007669"/>
    <property type="project" value="InterPro"/>
</dbReference>
<dbReference type="Pfam" id="PF07638">
    <property type="entry name" value="Sigma70_ECF"/>
    <property type="match status" value="1"/>
</dbReference>
<dbReference type="AlphaFoldDB" id="A0A5B9VTM7"/>
<keyword evidence="3" id="KW-0731">Sigma factor</keyword>
<dbReference type="GO" id="GO:0016987">
    <property type="term" value="F:sigma factor activity"/>
    <property type="evidence" value="ECO:0007669"/>
    <property type="project" value="UniProtKB-KW"/>
</dbReference>
<name>A0A5B9VTM7_9BACT</name>
<keyword evidence="4" id="KW-0804">Transcription</keyword>
<dbReference type="Proteomes" id="UP000324233">
    <property type="component" value="Chromosome"/>
</dbReference>
<evidence type="ECO:0000256" key="4">
    <source>
        <dbReference type="ARBA" id="ARBA00023163"/>
    </source>
</evidence>
<feature type="domain" description="RNA polymerase sigma-70 ECF-like HTH" evidence="5">
    <location>
        <begin position="59"/>
        <end position="224"/>
    </location>
</feature>
<evidence type="ECO:0000256" key="2">
    <source>
        <dbReference type="ARBA" id="ARBA00023015"/>
    </source>
</evidence>
<evidence type="ECO:0000313" key="7">
    <source>
        <dbReference type="Proteomes" id="UP000324233"/>
    </source>
</evidence>
<dbReference type="PANTHER" id="PTHR43133">
    <property type="entry name" value="RNA POLYMERASE ECF-TYPE SIGMA FACTO"/>
    <property type="match status" value="1"/>
</dbReference>
<proteinExistence type="inferred from homology"/>
<dbReference type="EMBL" id="CP042997">
    <property type="protein sequence ID" value="QEH31638.1"/>
    <property type="molecule type" value="Genomic_DNA"/>
</dbReference>
<gene>
    <name evidence="6" type="ORF">OJF2_01030</name>
</gene>
<dbReference type="RefSeq" id="WP_148590257.1">
    <property type="nucleotide sequence ID" value="NZ_CP042997.1"/>
</dbReference>
<dbReference type="InterPro" id="IPR013324">
    <property type="entry name" value="RNA_pol_sigma_r3/r4-like"/>
</dbReference>
<dbReference type="SUPFAM" id="SSF88946">
    <property type="entry name" value="Sigma2 domain of RNA polymerase sigma factors"/>
    <property type="match status" value="1"/>
</dbReference>
<dbReference type="KEGG" id="agv:OJF2_01030"/>
<dbReference type="OrthoDB" id="270411at2"/>
<reference evidence="6 7" key="1">
    <citation type="submission" date="2019-08" db="EMBL/GenBank/DDBJ databases">
        <title>Deep-cultivation of Planctomycetes and their phenomic and genomic characterization uncovers novel biology.</title>
        <authorList>
            <person name="Wiegand S."/>
            <person name="Jogler M."/>
            <person name="Boedeker C."/>
            <person name="Pinto D."/>
            <person name="Vollmers J."/>
            <person name="Rivas-Marin E."/>
            <person name="Kohn T."/>
            <person name="Peeters S.H."/>
            <person name="Heuer A."/>
            <person name="Rast P."/>
            <person name="Oberbeckmann S."/>
            <person name="Bunk B."/>
            <person name="Jeske O."/>
            <person name="Meyerdierks A."/>
            <person name="Storesund J.E."/>
            <person name="Kallscheuer N."/>
            <person name="Luecker S."/>
            <person name="Lage O.M."/>
            <person name="Pohl T."/>
            <person name="Merkel B.J."/>
            <person name="Hornburger P."/>
            <person name="Mueller R.-W."/>
            <person name="Bruemmer F."/>
            <person name="Labrenz M."/>
            <person name="Spormann A.M."/>
            <person name="Op den Camp H."/>
            <person name="Overmann J."/>
            <person name="Amann R."/>
            <person name="Jetten M.S.M."/>
            <person name="Mascher T."/>
            <person name="Medema M.H."/>
            <person name="Devos D.P."/>
            <person name="Kaster A.-K."/>
            <person name="Ovreas L."/>
            <person name="Rohde M."/>
            <person name="Galperin M.Y."/>
            <person name="Jogler C."/>
        </authorList>
    </citation>
    <scope>NUCLEOTIDE SEQUENCE [LARGE SCALE GENOMIC DNA]</scope>
    <source>
        <strain evidence="6 7">OJF2</strain>
    </source>
</reference>
<evidence type="ECO:0000313" key="6">
    <source>
        <dbReference type="EMBL" id="QEH31638.1"/>
    </source>
</evidence>
<organism evidence="6 7">
    <name type="scientific">Aquisphaera giovannonii</name>
    <dbReference type="NCBI Taxonomy" id="406548"/>
    <lineage>
        <taxon>Bacteria</taxon>
        <taxon>Pseudomonadati</taxon>
        <taxon>Planctomycetota</taxon>
        <taxon>Planctomycetia</taxon>
        <taxon>Isosphaerales</taxon>
        <taxon>Isosphaeraceae</taxon>
        <taxon>Aquisphaera</taxon>
    </lineage>
</organism>
<accession>A0A5B9VTM7</accession>
<evidence type="ECO:0000256" key="1">
    <source>
        <dbReference type="ARBA" id="ARBA00010641"/>
    </source>
</evidence>
<dbReference type="InterPro" id="IPR053812">
    <property type="entry name" value="HTH_Sigma70_ECF-like"/>
</dbReference>
<sequence length="252" mass="28002">MGRPDRERPPAAVPPLAEAFETTRWGLVLAAADRASPGADEALAALCSAYWYPVYAFVRHRTRDADRAADLTQGFFARLIEKSDLRAADPARGRFRSFLLTACRHFLANEHDRETARKRGGGRCVVSIDRRDAEGRYLIEPAHAMTPEHLFERRWALALLERALDELGREYRAAGKGPLFEHLKASLTGDDAGASHAEAGRALGMTEAAVKKAAQRLRRAFREAIRRRILETVDDPGLVDDEIRSLFAALAT</sequence>
<keyword evidence="7" id="KW-1185">Reference proteome</keyword>
<keyword evidence="2" id="KW-0805">Transcription regulation</keyword>
<dbReference type="Gene3D" id="1.10.1740.10">
    <property type="match status" value="1"/>
</dbReference>
<dbReference type="InterPro" id="IPR013325">
    <property type="entry name" value="RNA_pol_sigma_r2"/>
</dbReference>
<evidence type="ECO:0000259" key="5">
    <source>
        <dbReference type="Pfam" id="PF07638"/>
    </source>
</evidence>